<evidence type="ECO:0000313" key="4">
    <source>
        <dbReference type="Proteomes" id="UP001286456"/>
    </source>
</evidence>
<dbReference type="AlphaFoldDB" id="A0AAE0J5Z0"/>
<proteinExistence type="predicted"/>
<evidence type="ECO:0000259" key="2">
    <source>
        <dbReference type="Pfam" id="PF25543"/>
    </source>
</evidence>
<evidence type="ECO:0000313" key="3">
    <source>
        <dbReference type="EMBL" id="KAK3337556.1"/>
    </source>
</evidence>
<evidence type="ECO:0000259" key="1">
    <source>
        <dbReference type="Pfam" id="PF25540"/>
    </source>
</evidence>
<dbReference type="InterPro" id="IPR057654">
    <property type="entry name" value="Znf-CCCH_tandem"/>
</dbReference>
<name>A0AAE0J5Z0_9PEZI</name>
<feature type="domain" description="Tandem CCCH zinc finger" evidence="2">
    <location>
        <begin position="389"/>
        <end position="437"/>
    </location>
</feature>
<dbReference type="EMBL" id="JAUEPO010000001">
    <property type="protein sequence ID" value="KAK3337556.1"/>
    <property type="molecule type" value="Genomic_DNA"/>
</dbReference>
<dbReference type="Pfam" id="PF25543">
    <property type="entry name" value="zf-CCCH_tandem"/>
    <property type="match status" value="1"/>
</dbReference>
<dbReference type="PANTHER" id="PTHR37543:SF1">
    <property type="entry name" value="CCCH ZINC FINGER DNA BINDING PROTEIN (AFU_ORTHOLOGUE AFUA_5G12760)"/>
    <property type="match status" value="1"/>
</dbReference>
<gene>
    <name evidence="3" type="ORF">B0T19DRAFT_413070</name>
</gene>
<accession>A0AAE0J5Z0</accession>
<organism evidence="3 4">
    <name type="scientific">Cercophora scortea</name>
    <dbReference type="NCBI Taxonomy" id="314031"/>
    <lineage>
        <taxon>Eukaryota</taxon>
        <taxon>Fungi</taxon>
        <taxon>Dikarya</taxon>
        <taxon>Ascomycota</taxon>
        <taxon>Pezizomycotina</taxon>
        <taxon>Sordariomycetes</taxon>
        <taxon>Sordariomycetidae</taxon>
        <taxon>Sordariales</taxon>
        <taxon>Lasiosphaeriaceae</taxon>
        <taxon>Cercophora</taxon>
    </lineage>
</organism>
<reference evidence="3" key="1">
    <citation type="journal article" date="2023" name="Mol. Phylogenet. Evol.">
        <title>Genome-scale phylogeny and comparative genomics of the fungal order Sordariales.</title>
        <authorList>
            <person name="Hensen N."/>
            <person name="Bonometti L."/>
            <person name="Westerberg I."/>
            <person name="Brannstrom I.O."/>
            <person name="Guillou S."/>
            <person name="Cros-Aarteil S."/>
            <person name="Calhoun S."/>
            <person name="Haridas S."/>
            <person name="Kuo A."/>
            <person name="Mondo S."/>
            <person name="Pangilinan J."/>
            <person name="Riley R."/>
            <person name="LaButti K."/>
            <person name="Andreopoulos B."/>
            <person name="Lipzen A."/>
            <person name="Chen C."/>
            <person name="Yan M."/>
            <person name="Daum C."/>
            <person name="Ng V."/>
            <person name="Clum A."/>
            <person name="Steindorff A."/>
            <person name="Ohm R.A."/>
            <person name="Martin F."/>
            <person name="Silar P."/>
            <person name="Natvig D.O."/>
            <person name="Lalanne C."/>
            <person name="Gautier V."/>
            <person name="Ament-Velasquez S.L."/>
            <person name="Kruys A."/>
            <person name="Hutchinson M.I."/>
            <person name="Powell A.J."/>
            <person name="Barry K."/>
            <person name="Miller A.N."/>
            <person name="Grigoriev I.V."/>
            <person name="Debuchy R."/>
            <person name="Gladieux P."/>
            <person name="Hiltunen Thoren M."/>
            <person name="Johannesson H."/>
        </authorList>
    </citation>
    <scope>NUCLEOTIDE SEQUENCE</scope>
    <source>
        <strain evidence="3">SMH4131-1</strain>
    </source>
</reference>
<feature type="domain" description="DUF7923" evidence="1">
    <location>
        <begin position="79"/>
        <end position="265"/>
    </location>
</feature>
<dbReference type="InterPro" id="IPR057683">
    <property type="entry name" value="DUF7923"/>
</dbReference>
<reference evidence="3" key="2">
    <citation type="submission" date="2023-06" db="EMBL/GenBank/DDBJ databases">
        <authorList>
            <consortium name="Lawrence Berkeley National Laboratory"/>
            <person name="Haridas S."/>
            <person name="Hensen N."/>
            <person name="Bonometti L."/>
            <person name="Westerberg I."/>
            <person name="Brannstrom I.O."/>
            <person name="Guillou S."/>
            <person name="Cros-Aarteil S."/>
            <person name="Calhoun S."/>
            <person name="Kuo A."/>
            <person name="Mondo S."/>
            <person name="Pangilinan J."/>
            <person name="Riley R."/>
            <person name="Labutti K."/>
            <person name="Andreopoulos B."/>
            <person name="Lipzen A."/>
            <person name="Chen C."/>
            <person name="Yanf M."/>
            <person name="Daum C."/>
            <person name="Ng V."/>
            <person name="Clum A."/>
            <person name="Steindorff A."/>
            <person name="Ohm R."/>
            <person name="Martin F."/>
            <person name="Silar P."/>
            <person name="Natvig D."/>
            <person name="Lalanne C."/>
            <person name="Gautier V."/>
            <person name="Ament-Velasquez S.L."/>
            <person name="Kruys A."/>
            <person name="Hutchinson M.I."/>
            <person name="Powell A.J."/>
            <person name="Barry K."/>
            <person name="Miller A.N."/>
            <person name="Grigoriev I.V."/>
            <person name="Debuchy R."/>
            <person name="Gladieux P."/>
            <person name="Thoren M.H."/>
            <person name="Johannesson H."/>
        </authorList>
    </citation>
    <scope>NUCLEOTIDE SEQUENCE</scope>
    <source>
        <strain evidence="3">SMH4131-1</strain>
    </source>
</reference>
<dbReference type="Pfam" id="PF25540">
    <property type="entry name" value="DUF7923"/>
    <property type="match status" value="1"/>
</dbReference>
<keyword evidence="4" id="KW-1185">Reference proteome</keyword>
<dbReference type="PANTHER" id="PTHR37543">
    <property type="entry name" value="CCCH ZINC FINGER DNA BINDING PROTEIN (AFU_ORTHOLOGUE AFUA_5G12760)"/>
    <property type="match status" value="1"/>
</dbReference>
<protein>
    <submittedName>
        <fullName evidence="3">Uncharacterized protein</fullName>
    </submittedName>
</protein>
<sequence>MDIHSNFEDLEVGWRLCKGYDDQKHALIEDLFAHINAITLKLSEAEVELRDKRDVIQLNRSRLEEVKTENQALKLEKARHVFASVVIDGDCMPFKDELLRQGLDGGKKTASLLKQAVENELWSRASPDTDVSPNLQVLVRVYANMRGLAKTYKEMDILPDVASLDEFVRGFNMGDALCDFVEAGNGKECSDEKVKAMFRVHLADVHCHQILFGGTADNGYARLLGPCVEDEAARGRITLIEGPPFANELADLKDRFHVVSFSDVFRTQKLLNLNRRVSFHITPPTTPSTGYASAVAKAAPNPPSTRATSTSPRTLTTLAKGLGTAILRNRLGQRVDPSAHFSQTEFASIKARKLCNSHHLLGACSFMDAYGECSHHHGEQLSPRQVQILRAVARQSPCPAGLSCSDPNCILGHRCARDGCVLANCRFSAEMHNVDTKVVVTT</sequence>
<dbReference type="Proteomes" id="UP001286456">
    <property type="component" value="Unassembled WGS sequence"/>
</dbReference>
<comment type="caution">
    <text evidence="3">The sequence shown here is derived from an EMBL/GenBank/DDBJ whole genome shotgun (WGS) entry which is preliminary data.</text>
</comment>